<dbReference type="InterPro" id="IPR042081">
    <property type="entry name" value="RNA_2'-PTrans_C"/>
</dbReference>
<dbReference type="VEuPathDB" id="FungiDB:YALI1_C01800g"/>
<dbReference type="Proteomes" id="UP000256601">
    <property type="component" value="Unassembled WGS sequence"/>
</dbReference>
<dbReference type="KEGG" id="yli:2909163"/>
<evidence type="ECO:0000313" key="7">
    <source>
        <dbReference type="EMBL" id="AOW02186.1"/>
    </source>
</evidence>
<evidence type="ECO:0000313" key="10">
    <source>
        <dbReference type="Proteomes" id="UP000256601"/>
    </source>
</evidence>
<name>A0A1D8N972_YARLL</name>
<dbReference type="Gene3D" id="3.20.170.30">
    <property type="match status" value="1"/>
</dbReference>
<protein>
    <recommendedName>
        <fullName evidence="3">2'-phosphotransferase</fullName>
        <ecNumber evidence="3">2.7.1.160</ecNumber>
    </recommendedName>
</protein>
<dbReference type="Gene3D" id="1.10.10.970">
    <property type="entry name" value="RNA 2'-phosphotransferase, Tpt1/KptA family, N-terminal domain"/>
    <property type="match status" value="1"/>
</dbReference>
<keyword evidence="5" id="KW-0520">NAD</keyword>
<evidence type="ECO:0000256" key="1">
    <source>
        <dbReference type="ARBA" id="ARBA00003343"/>
    </source>
</evidence>
<dbReference type="EMBL" id="CP017555">
    <property type="protein sequence ID" value="AOW02186.1"/>
    <property type="molecule type" value="Genomic_DNA"/>
</dbReference>
<comment type="function">
    <text evidence="1">Catalyzes the last step of tRNA splicing, the transfer of the splice junction 2'-phosphate from ligated tRNA to NAD to produce ADP-ribose 1''-2'' cyclic phosphate.</text>
</comment>
<reference evidence="7 9" key="1">
    <citation type="journal article" date="2016" name="PLoS ONE">
        <title>Sequence Assembly of Yarrowia lipolytica Strain W29/CLIB89 Shows Transposable Element Diversity.</title>
        <authorList>
            <person name="Magnan C."/>
            <person name="Yu J."/>
            <person name="Chang I."/>
            <person name="Jahn E."/>
            <person name="Kanomata Y."/>
            <person name="Wu J."/>
            <person name="Zeller M."/>
            <person name="Oakes M."/>
            <person name="Baldi P."/>
            <person name="Sandmeyer S."/>
        </authorList>
    </citation>
    <scope>NUCLEOTIDE SEQUENCE [LARGE SCALE GENOMIC DNA]</scope>
    <source>
        <strain evidence="7">CLIB89</strain>
        <strain evidence="9">CLIB89(W29)</strain>
    </source>
</reference>
<dbReference type="GeneID" id="2909163"/>
<dbReference type="OMA" id="RHGASQM"/>
<evidence type="ECO:0000256" key="6">
    <source>
        <dbReference type="ARBA" id="ARBA00047949"/>
    </source>
</evidence>
<evidence type="ECO:0000256" key="5">
    <source>
        <dbReference type="ARBA" id="ARBA00023027"/>
    </source>
</evidence>
<evidence type="ECO:0000256" key="2">
    <source>
        <dbReference type="ARBA" id="ARBA00009836"/>
    </source>
</evidence>
<comment type="similarity">
    <text evidence="2">Belongs to the KptA/TPT1 family.</text>
</comment>
<dbReference type="VEuPathDB" id="FungiDB:YALI0_C01287g"/>
<evidence type="ECO:0000256" key="4">
    <source>
        <dbReference type="ARBA" id="ARBA00022679"/>
    </source>
</evidence>
<dbReference type="EMBL" id="KZ859104">
    <property type="protein sequence ID" value="RDW23186.1"/>
    <property type="molecule type" value="Genomic_DNA"/>
</dbReference>
<organism evidence="7 9">
    <name type="scientific">Yarrowia lipolytica</name>
    <name type="common">Candida lipolytica</name>
    <dbReference type="NCBI Taxonomy" id="4952"/>
    <lineage>
        <taxon>Eukaryota</taxon>
        <taxon>Fungi</taxon>
        <taxon>Dikarya</taxon>
        <taxon>Ascomycota</taxon>
        <taxon>Saccharomycotina</taxon>
        <taxon>Dipodascomycetes</taxon>
        <taxon>Dipodascales</taxon>
        <taxon>Dipodascales incertae sedis</taxon>
        <taxon>Yarrowia</taxon>
    </lineage>
</organism>
<dbReference type="GO" id="GO:0006388">
    <property type="term" value="P:tRNA splicing, via endonucleolytic cleavage and ligation"/>
    <property type="evidence" value="ECO:0007669"/>
    <property type="project" value="TreeGrafter"/>
</dbReference>
<dbReference type="PANTHER" id="PTHR12684:SF2">
    <property type="entry name" value="TRNA 2'-PHOSPHOTRANSFERASE 1"/>
    <property type="match status" value="1"/>
</dbReference>
<sequence length="226" mass="25829">MPRPRREMTPDEEYSRKLSYILRHGATKEKLPIREDGYLSVGVLLNRAGIKGKWNLEDTKRVVRDNDKQRYKLIFEPTEKQPKEPTDPNDCTGYWIRANQGHTINTKVEMKALKTPEDFPTLEIFHATSKQVLPIVLKEGLSKMKRQHIHLATDLVTEGGSVAGKRLNREVFIYINVPKALEAGIEFFLSENGVVLTEGKDGKISREFFSKILDKNNQPVDLEALA</sequence>
<accession>A0A1D8N972</accession>
<keyword evidence="4 8" id="KW-0808">Transferase</keyword>
<dbReference type="Pfam" id="PF01885">
    <property type="entry name" value="PTS_2-RNA"/>
    <property type="match status" value="1"/>
</dbReference>
<evidence type="ECO:0000313" key="8">
    <source>
        <dbReference type="EMBL" id="RDW23186.1"/>
    </source>
</evidence>
<evidence type="ECO:0000256" key="3">
    <source>
        <dbReference type="ARBA" id="ARBA00012007"/>
    </source>
</evidence>
<comment type="catalytic activity">
    <reaction evidence="6">
        <text>2'-phospho-[ligated tRNA] + NAD(+) = mature tRNA + ADP-alpha-D-ribose 1'',2''-cyclic phosphate + nicotinamide</text>
        <dbReference type="Rhea" id="RHEA:23324"/>
        <dbReference type="Rhea" id="RHEA-COMP:11106"/>
        <dbReference type="Rhea" id="RHEA-COMP:11107"/>
        <dbReference type="ChEBI" id="CHEBI:17154"/>
        <dbReference type="ChEBI" id="CHEBI:57540"/>
        <dbReference type="ChEBI" id="CHEBI:76596"/>
        <dbReference type="ChEBI" id="CHEBI:82883"/>
        <dbReference type="ChEBI" id="CHEBI:85027"/>
        <dbReference type="EC" id="2.7.1.160"/>
    </reaction>
</comment>
<reference evidence="8 10" key="2">
    <citation type="submission" date="2018-07" db="EMBL/GenBank/DDBJ databases">
        <title>Draft Genome Assemblies for Five Robust Yarrowia lipolytica Strains Exhibiting High Lipid Production and Pentose Sugar Utilization and Sugar Alcohol Secretion from Undetoxified Lignocellulosic Biomass Hydrolysates.</title>
        <authorList>
            <consortium name="DOE Joint Genome Institute"/>
            <person name="Walker C."/>
            <person name="Ryu S."/>
            <person name="Na H."/>
            <person name="Zane M."/>
            <person name="LaButti K."/>
            <person name="Lipzen A."/>
            <person name="Haridas S."/>
            <person name="Barry K."/>
            <person name="Grigoriev I.V."/>
            <person name="Quarterman J."/>
            <person name="Slininger P."/>
            <person name="Dien B."/>
            <person name="Trinh C.T."/>
        </authorList>
    </citation>
    <scope>NUCLEOTIDE SEQUENCE [LARGE SCALE GENOMIC DNA]</scope>
    <source>
        <strain evidence="8 10">YB392</strain>
    </source>
</reference>
<dbReference type="Proteomes" id="UP000182444">
    <property type="component" value="Chromosome 1C"/>
</dbReference>
<dbReference type="EC" id="2.7.1.160" evidence="3"/>
<dbReference type="InterPro" id="IPR042080">
    <property type="entry name" value="RNA_2'-PTrans_N"/>
</dbReference>
<dbReference type="GO" id="GO:0000215">
    <property type="term" value="F:tRNA 2'-phosphotransferase activity"/>
    <property type="evidence" value="ECO:0007669"/>
    <property type="project" value="UniProtKB-EC"/>
</dbReference>
<dbReference type="InterPro" id="IPR002745">
    <property type="entry name" value="Ptrans_KptA/Tpt1"/>
</dbReference>
<dbReference type="eggNOG" id="KOG2278">
    <property type="taxonomic scope" value="Eukaryota"/>
</dbReference>
<gene>
    <name evidence="8" type="ORF">B0I71DRAFT_15423</name>
    <name evidence="7" type="ORF">YALI1_C01800g</name>
</gene>
<dbReference type="AlphaFoldDB" id="A0A1D8N972"/>
<evidence type="ECO:0000313" key="9">
    <source>
        <dbReference type="Proteomes" id="UP000182444"/>
    </source>
</evidence>
<proteinExistence type="inferred from homology"/>
<dbReference type="PANTHER" id="PTHR12684">
    <property type="entry name" value="PUTATIVE PHOSPHOTRANSFERASE"/>
    <property type="match status" value="1"/>
</dbReference>
<dbReference type="SUPFAM" id="SSF56399">
    <property type="entry name" value="ADP-ribosylation"/>
    <property type="match status" value="1"/>
</dbReference>